<dbReference type="AlphaFoldDB" id="A0A2S5BGY2"/>
<proteinExistence type="predicted"/>
<reference evidence="1 2" key="1">
    <citation type="journal article" date="2018" name="Front. Microbiol.">
        <title>Prospects for Fungal Bioremediation of Acidic Radioactive Waste Sites: Characterization and Genome Sequence of Rhodotorula taiwanensis MD1149.</title>
        <authorList>
            <person name="Tkavc R."/>
            <person name="Matrosova V.Y."/>
            <person name="Grichenko O.E."/>
            <person name="Gostincar C."/>
            <person name="Volpe R.P."/>
            <person name="Klimenkova P."/>
            <person name="Gaidamakova E.K."/>
            <person name="Zhou C.E."/>
            <person name="Stewart B.J."/>
            <person name="Lyman M.G."/>
            <person name="Malfatti S.A."/>
            <person name="Rubinfeld B."/>
            <person name="Courtot M."/>
            <person name="Singh J."/>
            <person name="Dalgard C.L."/>
            <person name="Hamilton T."/>
            <person name="Frey K.G."/>
            <person name="Gunde-Cimerman N."/>
            <person name="Dugan L."/>
            <person name="Daly M.J."/>
        </authorList>
    </citation>
    <scope>NUCLEOTIDE SEQUENCE [LARGE SCALE GENOMIC DNA]</scope>
    <source>
        <strain evidence="1 2">MD1149</strain>
    </source>
</reference>
<evidence type="ECO:0000313" key="2">
    <source>
        <dbReference type="Proteomes" id="UP000237144"/>
    </source>
</evidence>
<gene>
    <name evidence="1" type="ORF">BMF94_0753</name>
</gene>
<dbReference type="OrthoDB" id="10679361at2759"/>
<protein>
    <recommendedName>
        <fullName evidence="3">F-box domain-containing protein</fullName>
    </recommendedName>
</protein>
<name>A0A2S5BGY2_9BASI</name>
<sequence length="485" mass="54917">MPYSLFQDFKPTDGKGKPEMAGWRIVQHGTGIIFPEMRQKRRAEAERACEEKQDDSGETVVDASHAPYLPDDIVKMLFTPLITKGDYSDPGFDHEDEVDMAEAIKYLSLSKRFYNLLRPIWLSEIVSTKSALGVERMFERVMHDEQTGGYVRILTFTVFTTFPAKFAKALSRMTAIEILAIDFGPKAPRDARRRARVNLAFLDAASRLPRLKSLNLVPPVVLNAIPSAGFTTLETLNSDLIAIEGNLAKLLKQTKVKYLHLGTDGADAALDHFPEILPEISWHDVETLELGPGADRSCPSDIDAALEQCLDSARAHDTPPGLRKLTVINGHESAEESVFQAALDLAQATRAQAFHYASFKSLPNLRRTLTVDPVYEYVRELRLFAPISLLEEGRVADFFRFVQAFPNLERLAVLDVCVSNLLYRDFYRYKLTDLELSTEHPVLFALLHCLTHTRVRELRVISRLELCEAVWWRRDETVAFEQCFV</sequence>
<dbReference type="Proteomes" id="UP000237144">
    <property type="component" value="Unassembled WGS sequence"/>
</dbReference>
<dbReference type="EMBL" id="PJQD01000008">
    <property type="protein sequence ID" value="POY76030.1"/>
    <property type="molecule type" value="Genomic_DNA"/>
</dbReference>
<keyword evidence="2" id="KW-1185">Reference proteome</keyword>
<organism evidence="1 2">
    <name type="scientific">Rhodotorula taiwanensis</name>
    <dbReference type="NCBI Taxonomy" id="741276"/>
    <lineage>
        <taxon>Eukaryota</taxon>
        <taxon>Fungi</taxon>
        <taxon>Dikarya</taxon>
        <taxon>Basidiomycota</taxon>
        <taxon>Pucciniomycotina</taxon>
        <taxon>Microbotryomycetes</taxon>
        <taxon>Sporidiobolales</taxon>
        <taxon>Sporidiobolaceae</taxon>
        <taxon>Rhodotorula</taxon>
    </lineage>
</organism>
<comment type="caution">
    <text evidence="1">The sequence shown here is derived from an EMBL/GenBank/DDBJ whole genome shotgun (WGS) entry which is preliminary data.</text>
</comment>
<evidence type="ECO:0000313" key="1">
    <source>
        <dbReference type="EMBL" id="POY76030.1"/>
    </source>
</evidence>
<accession>A0A2S5BGY2</accession>
<evidence type="ECO:0008006" key="3">
    <source>
        <dbReference type="Google" id="ProtNLM"/>
    </source>
</evidence>